<name>A0A4Y2UBQ0_ARAVE</name>
<comment type="caution">
    <text evidence="1">The sequence shown here is derived from an EMBL/GenBank/DDBJ whole genome shotgun (WGS) entry which is preliminary data.</text>
</comment>
<accession>A0A4Y2UBQ0</accession>
<keyword evidence="2" id="KW-1185">Reference proteome</keyword>
<proteinExistence type="predicted"/>
<evidence type="ECO:0000313" key="1">
    <source>
        <dbReference type="EMBL" id="GBO10435.1"/>
    </source>
</evidence>
<dbReference type="AlphaFoldDB" id="A0A4Y2UBQ0"/>
<protein>
    <submittedName>
        <fullName evidence="1">Uncharacterized protein</fullName>
    </submittedName>
</protein>
<evidence type="ECO:0000313" key="2">
    <source>
        <dbReference type="Proteomes" id="UP000499080"/>
    </source>
</evidence>
<gene>
    <name evidence="1" type="ORF">AVEN_267178_1</name>
</gene>
<organism evidence="1 2">
    <name type="scientific">Araneus ventricosus</name>
    <name type="common">Orbweaver spider</name>
    <name type="synonym">Epeira ventricosa</name>
    <dbReference type="NCBI Taxonomy" id="182803"/>
    <lineage>
        <taxon>Eukaryota</taxon>
        <taxon>Metazoa</taxon>
        <taxon>Ecdysozoa</taxon>
        <taxon>Arthropoda</taxon>
        <taxon>Chelicerata</taxon>
        <taxon>Arachnida</taxon>
        <taxon>Araneae</taxon>
        <taxon>Araneomorphae</taxon>
        <taxon>Entelegynae</taxon>
        <taxon>Araneoidea</taxon>
        <taxon>Araneidae</taxon>
        <taxon>Araneus</taxon>
    </lineage>
</organism>
<reference evidence="1 2" key="1">
    <citation type="journal article" date="2019" name="Sci. Rep.">
        <title>Orb-weaving spider Araneus ventricosus genome elucidates the spidroin gene catalogue.</title>
        <authorList>
            <person name="Kono N."/>
            <person name="Nakamura H."/>
            <person name="Ohtoshi R."/>
            <person name="Moran D.A.P."/>
            <person name="Shinohara A."/>
            <person name="Yoshida Y."/>
            <person name="Fujiwara M."/>
            <person name="Mori M."/>
            <person name="Tomita M."/>
            <person name="Arakawa K."/>
        </authorList>
    </citation>
    <scope>NUCLEOTIDE SEQUENCE [LARGE SCALE GENOMIC DNA]</scope>
</reference>
<dbReference type="Proteomes" id="UP000499080">
    <property type="component" value="Unassembled WGS sequence"/>
</dbReference>
<dbReference type="EMBL" id="BGPR01035547">
    <property type="protein sequence ID" value="GBO10435.1"/>
    <property type="molecule type" value="Genomic_DNA"/>
</dbReference>
<sequence>MSECTDIELADMHLSYGMAEYNGRPLCSYARNVFRGGILFVRGNEQHGGECPTFCRRYSSDSPTIGFSQESGQTKLLCLSRFTIARILSANSVYPYHVHHSEALEPKDCEQRKEFALWFLQQTAAYLDFAASVFFMNESSFYIELSIHITSLGGHWKSPNEFEHVHPKNVSL</sequence>